<dbReference type="Pfam" id="PF04633">
    <property type="entry name" value="Herpes_BMRF2"/>
    <property type="match status" value="1"/>
</dbReference>
<organism evidence="2 3">
    <name type="scientific">Equid gammaherpesvirus 5</name>
    <dbReference type="NCBI Taxonomy" id="10371"/>
    <lineage>
        <taxon>Viruses</taxon>
        <taxon>Duplodnaviria</taxon>
        <taxon>Heunggongvirae</taxon>
        <taxon>Peploviricota</taxon>
        <taxon>Herviviricetes</taxon>
        <taxon>Herpesvirales</taxon>
        <taxon>Orthoherpesviridae</taxon>
        <taxon>Gammaherpesvirinae</taxon>
        <taxon>Percavirus</taxon>
        <taxon>Percavirus equidgamma5</taxon>
    </lineage>
</organism>
<dbReference type="OrthoDB" id="13967at10239"/>
<gene>
    <name evidence="2" type="primary">ORF58</name>
</gene>
<dbReference type="KEGG" id="vg:23104195"/>
<keyword evidence="2" id="KW-0261">Viral envelope protein</keyword>
<evidence type="ECO:0000256" key="1">
    <source>
        <dbReference type="ARBA" id="ARBA00008716"/>
    </source>
</evidence>
<dbReference type="GO" id="GO:0019031">
    <property type="term" value="C:viral envelope"/>
    <property type="evidence" value="ECO:0007669"/>
    <property type="project" value="UniProtKB-KW"/>
</dbReference>
<evidence type="ECO:0000313" key="3">
    <source>
        <dbReference type="Proteomes" id="UP000124452"/>
    </source>
</evidence>
<keyword evidence="3" id="KW-1185">Reference proteome</keyword>
<accession>A0A0B4Q5Q1</accession>
<dbReference type="InterPro" id="IPR006727">
    <property type="entry name" value="Herpes_BMRF2"/>
</dbReference>
<evidence type="ECO:0000313" key="2">
    <source>
        <dbReference type="EMBL" id="AIU39583.1"/>
    </source>
</evidence>
<keyword evidence="2" id="KW-0946">Virion</keyword>
<proteinExistence type="inferred from homology"/>
<dbReference type="EMBL" id="KM924295">
    <property type="protein sequence ID" value="AIU39583.1"/>
    <property type="molecule type" value="Genomic_DNA"/>
</dbReference>
<dbReference type="GeneID" id="23104195"/>
<name>A0A0B4Q5Q1_9GAMA</name>
<protein>
    <submittedName>
        <fullName evidence="2">Envelope protein UL43</fullName>
    </submittedName>
</protein>
<dbReference type="RefSeq" id="YP_009118448.1">
    <property type="nucleotide sequence ID" value="NC_026421.1"/>
</dbReference>
<reference evidence="2 3" key="1">
    <citation type="journal article" date="2015" name="Genome Announc.">
        <title>Genome sequences of equid herpesviruses 2 and 5.</title>
        <authorList>
            <person name="Wilkie G.S."/>
            <person name="Kerr K."/>
            <person name="Stewart J.P."/>
            <person name="Studdert M.J."/>
            <person name="Davison A.J."/>
        </authorList>
    </citation>
    <scope>NUCLEOTIDE SEQUENCE [LARGE SCALE GENOMIC DNA]</scope>
    <source>
        <strain evidence="2">2-141/67</strain>
    </source>
</reference>
<dbReference type="Proteomes" id="UP000124452">
    <property type="component" value="Segment"/>
</dbReference>
<sequence>MGKTVLTLASYVCGMLGAAPFVWCFLFRTLFSSCILNHSVDELYVWGACCVQVLMLFFCFRKYSKTLSRYLELLCAVNIVGLFGCLLCLQYRTGFTTYLPILFSLNLILLSVWLPITYETVFLCPSYASVYYQLGFFVAILIHYILLFFGDYTSSFLFIPITIFLTAGLYALRLLKKQQEFTDAILNKRAIFITKDNLYVTIQVTLIPSFIATEMCLVSVMTVCFIVFLVAAGVFTQVVSTLKAYLLIFQFGTFCVSGMGYPSHMATFVFAMAGCILMPMVFVLKDLTVVSIVFFGIFYLFINGVTCEFSLMMAKLKKGINAPKIVLAVCLVVNIFVSLAMNILYKVYIDKKKTQ</sequence>
<comment type="similarity">
    <text evidence="1">Belongs to the herpesviridae BMRF2 family.</text>
</comment>